<keyword evidence="2" id="KW-0614">Plasmid</keyword>
<evidence type="ECO:0000313" key="4">
    <source>
        <dbReference type="Proteomes" id="UP001549111"/>
    </source>
</evidence>
<geneLocation type="plasmid" evidence="3">
    <name>psna507_unt13</name>
</geneLocation>
<dbReference type="Proteomes" id="UP000323522">
    <property type="component" value="Plasmid pSna507_unt13"/>
</dbReference>
<evidence type="ECO:0008006" key="5">
    <source>
        <dbReference type="Google" id="ProtNLM"/>
    </source>
</evidence>
<evidence type="ECO:0000313" key="2">
    <source>
        <dbReference type="EMBL" id="QEM99316.1"/>
    </source>
</evidence>
<reference evidence="1 4" key="2">
    <citation type="submission" date="2024-06" db="EMBL/GenBank/DDBJ databases">
        <title>Genomic Encyclopedia of Type Strains, Phase IV (KMG-IV): sequencing the most valuable type-strain genomes for metagenomic binning, comparative biology and taxonomic classification.</title>
        <authorList>
            <person name="Goeker M."/>
        </authorList>
    </citation>
    <scope>NUCLEOTIDE SEQUENCE [LARGE SCALE GENOMIC DNA]</scope>
    <source>
        <strain evidence="1 4">D-501</strain>
    </source>
</reference>
<keyword evidence="4" id="KW-1185">Reference proteome</keyword>
<evidence type="ECO:0000313" key="1">
    <source>
        <dbReference type="EMBL" id="MET3605815.1"/>
    </source>
</evidence>
<geneLocation type="plasmid" evidence="2">
    <name>pSna507_unt13</name>
</geneLocation>
<dbReference type="AlphaFoldDB" id="A0A5C1PV67"/>
<dbReference type="Proteomes" id="UP001549111">
    <property type="component" value="Unassembled WGS sequence"/>
</dbReference>
<protein>
    <recommendedName>
        <fullName evidence="5">HEPN domain-containing protein</fullName>
    </recommendedName>
</protein>
<dbReference type="KEGG" id="snn:EWH46_00070"/>
<accession>A0A5C1PV67</accession>
<dbReference type="EMBL" id="CP035707">
    <property type="protein sequence ID" value="QEM99316.1"/>
    <property type="molecule type" value="Genomic_DNA"/>
</dbReference>
<dbReference type="RefSeq" id="WP_149501938.1">
    <property type="nucleotide sequence ID" value="NZ_CP035707.1"/>
</dbReference>
<dbReference type="EMBL" id="JBEPLS010000024">
    <property type="protein sequence ID" value="MET3605815.1"/>
    <property type="molecule type" value="Genomic_DNA"/>
</dbReference>
<reference evidence="2 3" key="1">
    <citation type="submission" date="2019-02" db="EMBL/GenBank/DDBJ databases">
        <title>Complete Genome Sequence and Methylome Analysis of Sphaerotilus natans subsp. sulfidivorans D-507.</title>
        <authorList>
            <person name="Fomenkov A."/>
            <person name="Gridneva E."/>
            <person name="Smolyakov D."/>
            <person name="Dubinina G."/>
            <person name="Vincze T."/>
            <person name="Grabovich M."/>
            <person name="Roberts R.J."/>
        </authorList>
    </citation>
    <scope>NUCLEOTIDE SEQUENCE [LARGE SCALE GENOMIC DNA]</scope>
    <source>
        <strain evidence="2 3">D-507</strain>
        <plasmid evidence="2">pSna507_unt13</plasmid>
        <plasmid evidence="3">psna507_unt13</plasmid>
    </source>
</reference>
<sequence>MSTGPSPARRVDYVASARRHHRDAQLLWAEGRAANASQLWGLAMECGLKVVLLAAGVVPEADGSLPDRRRFREHLPTLADRVDLLGHLIPDGRLAHRYLALLPGRAAFANWAVDQRYWHEDALPAATLPAWQAAADEVARMLDEALLDGVLR</sequence>
<gene>
    <name evidence="1" type="ORF">ABIC99_003649</name>
    <name evidence="2" type="ORF">EWH46_00070</name>
</gene>
<proteinExistence type="predicted"/>
<name>A0A5C1PV67_9BURK</name>
<organism evidence="2 3">
    <name type="scientific">Sphaerotilus sulfidivorans</name>
    <dbReference type="NCBI Taxonomy" id="639200"/>
    <lineage>
        <taxon>Bacteria</taxon>
        <taxon>Pseudomonadati</taxon>
        <taxon>Pseudomonadota</taxon>
        <taxon>Betaproteobacteria</taxon>
        <taxon>Burkholderiales</taxon>
        <taxon>Sphaerotilaceae</taxon>
        <taxon>Sphaerotilus</taxon>
    </lineage>
</organism>
<evidence type="ECO:0000313" key="3">
    <source>
        <dbReference type="Proteomes" id="UP000323522"/>
    </source>
</evidence>